<feature type="region of interest" description="Disordered" evidence="1">
    <location>
        <begin position="28"/>
        <end position="64"/>
    </location>
</feature>
<keyword evidence="3" id="KW-1185">Reference proteome</keyword>
<evidence type="ECO:0000313" key="3">
    <source>
        <dbReference type="Proteomes" id="UP000016922"/>
    </source>
</evidence>
<feature type="region of interest" description="Disordered" evidence="1">
    <location>
        <begin position="340"/>
        <end position="362"/>
    </location>
</feature>
<dbReference type="OrthoDB" id="10365197at2759"/>
<dbReference type="KEGG" id="glz:GLAREA_11777"/>
<dbReference type="HOGENOM" id="CLU_765146_0_0_1"/>
<dbReference type="Proteomes" id="UP000016922">
    <property type="component" value="Unassembled WGS sequence"/>
</dbReference>
<dbReference type="GeneID" id="19470818"/>
<dbReference type="EMBL" id="KE145372">
    <property type="protein sequence ID" value="EPE25196.1"/>
    <property type="molecule type" value="Genomic_DNA"/>
</dbReference>
<sequence length="362" mass="40288">MEPHAVSAVSDDLVEKPLITLDSAGHEYRRLSGGDEGEEDGLEEFRRENGQIEQKTSPKIRSRKASFEAAPHVAALTEYLMSLPIKELNYGKAGDITDTRAKDIITQNVKDHIEALSQALMEDSMSNAKCGASIEDDMFDDDFWIPQPEPPKRRTHSYSLPTTLETLYEDEEFDPLLPKRRSTWSAAGQRSRRSPPAPSQQWRSANIREPAQKTYRDQPSPQLPSIHRPITRSISERIAKPITAEDLDEIEYLSSSPSRRSSSSDRGSSYGSASSSYGSASSSYGSGSSYGSCSPQSSEFDWDSDSDDYSGCSTPEEFDPPLTSTKELFGSFNYQLPVRKTPSIVSQHSSRDSYSHKRLASY</sequence>
<dbReference type="RefSeq" id="XP_008088111.1">
    <property type="nucleotide sequence ID" value="XM_008089920.1"/>
</dbReference>
<accession>S3CZD8</accession>
<reference evidence="2 3" key="1">
    <citation type="journal article" date="2013" name="BMC Genomics">
        <title>Genomics-driven discovery of the pneumocandin biosynthetic gene cluster in the fungus Glarea lozoyensis.</title>
        <authorList>
            <person name="Chen L."/>
            <person name="Yue Q."/>
            <person name="Zhang X."/>
            <person name="Xiang M."/>
            <person name="Wang C."/>
            <person name="Li S."/>
            <person name="Che Y."/>
            <person name="Ortiz-Lopez F.J."/>
            <person name="Bills G.F."/>
            <person name="Liu X."/>
            <person name="An Z."/>
        </authorList>
    </citation>
    <scope>NUCLEOTIDE SEQUENCE [LARGE SCALE GENOMIC DNA]</scope>
    <source>
        <strain evidence="3">ATCC 20868 / MF5171</strain>
    </source>
</reference>
<protein>
    <submittedName>
        <fullName evidence="2">Uncharacterized protein</fullName>
    </submittedName>
</protein>
<evidence type="ECO:0000256" key="1">
    <source>
        <dbReference type="SAM" id="MobiDB-lite"/>
    </source>
</evidence>
<evidence type="ECO:0000313" key="2">
    <source>
        <dbReference type="EMBL" id="EPE25196.1"/>
    </source>
</evidence>
<feature type="region of interest" description="Disordered" evidence="1">
    <location>
        <begin position="182"/>
        <end position="324"/>
    </location>
</feature>
<dbReference type="AlphaFoldDB" id="S3CZD8"/>
<proteinExistence type="predicted"/>
<organism evidence="2 3">
    <name type="scientific">Glarea lozoyensis (strain ATCC 20868 / MF5171)</name>
    <dbReference type="NCBI Taxonomy" id="1116229"/>
    <lineage>
        <taxon>Eukaryota</taxon>
        <taxon>Fungi</taxon>
        <taxon>Dikarya</taxon>
        <taxon>Ascomycota</taxon>
        <taxon>Pezizomycotina</taxon>
        <taxon>Leotiomycetes</taxon>
        <taxon>Helotiales</taxon>
        <taxon>Helotiaceae</taxon>
        <taxon>Glarea</taxon>
    </lineage>
</organism>
<name>S3CZD8_GLAL2</name>
<gene>
    <name evidence="2" type="ORF">GLAREA_11777</name>
</gene>
<feature type="compositionally biased region" description="Low complexity" evidence="1">
    <location>
        <begin position="254"/>
        <end position="299"/>
    </location>
</feature>